<keyword evidence="2" id="KW-1185">Reference proteome</keyword>
<evidence type="ECO:0000313" key="2">
    <source>
        <dbReference type="Proteomes" id="UP000321408"/>
    </source>
</evidence>
<name>A0A5B9DAJ9_9ARCH</name>
<dbReference type="KEGG" id="psyt:DSAG12_01951"/>
<proteinExistence type="predicted"/>
<dbReference type="RefSeq" id="WP_147663003.1">
    <property type="nucleotide sequence ID" value="NZ_CP042905.2"/>
</dbReference>
<reference evidence="1 2" key="2">
    <citation type="journal article" date="2024" name="Int. J. Syst. Evol. Microbiol.">
        <title>Promethearchaeum syntrophicum gen. nov., sp. nov., an anaerobic, obligately syntrophic archaeon, the first isolate of the lineage 'Asgard' archaea, and proposal of the new archaeal phylum Promethearchaeota phyl. nov. and kingdom Promethearchaeati regn. nov.</title>
        <authorList>
            <person name="Imachi H."/>
            <person name="Nobu M.K."/>
            <person name="Kato S."/>
            <person name="Takaki Y."/>
            <person name="Miyazaki M."/>
            <person name="Miyata M."/>
            <person name="Ogawara M."/>
            <person name="Saito Y."/>
            <person name="Sakai S."/>
            <person name="Tahara Y.O."/>
            <person name="Takano Y."/>
            <person name="Tasumi E."/>
            <person name="Uematsu K."/>
            <person name="Yoshimura T."/>
            <person name="Itoh T."/>
            <person name="Ohkuma M."/>
            <person name="Takai K."/>
        </authorList>
    </citation>
    <scope>NUCLEOTIDE SEQUENCE [LARGE SCALE GENOMIC DNA]</scope>
    <source>
        <strain evidence="1 2">MK-D1</strain>
    </source>
</reference>
<dbReference type="EMBL" id="CP042905">
    <property type="protein sequence ID" value="QEE16122.1"/>
    <property type="molecule type" value="Genomic_DNA"/>
</dbReference>
<organism evidence="1 2">
    <name type="scientific">Promethearchaeum syntrophicum</name>
    <dbReference type="NCBI Taxonomy" id="2594042"/>
    <lineage>
        <taxon>Archaea</taxon>
        <taxon>Promethearchaeati</taxon>
        <taxon>Promethearchaeota</taxon>
        <taxon>Promethearchaeia</taxon>
        <taxon>Promethearchaeales</taxon>
        <taxon>Promethearchaeaceae</taxon>
        <taxon>Promethearchaeum</taxon>
    </lineage>
</organism>
<dbReference type="GeneID" id="41329942"/>
<accession>A0A5B9DAJ9</accession>
<dbReference type="AlphaFoldDB" id="A0A5B9DAJ9"/>
<reference evidence="1 2" key="1">
    <citation type="journal article" date="2020" name="Nature">
        <title>Isolation of an archaeon at the prokaryote-eukaryote interface.</title>
        <authorList>
            <person name="Imachi H."/>
            <person name="Nobu M.K."/>
            <person name="Nakahara N."/>
            <person name="Morono Y."/>
            <person name="Ogawara M."/>
            <person name="Takaki Y."/>
            <person name="Takano Y."/>
            <person name="Uematsu K."/>
            <person name="Ikuta T."/>
            <person name="Ito M."/>
            <person name="Matsui Y."/>
            <person name="Miyazaki M."/>
            <person name="Murata K."/>
            <person name="Saito Y."/>
            <person name="Sakai S."/>
            <person name="Song C."/>
            <person name="Tasumi E."/>
            <person name="Yamanaka Y."/>
            <person name="Yamaguchi T."/>
            <person name="Kamagata Y."/>
            <person name="Tamaki H."/>
            <person name="Takai K."/>
        </authorList>
    </citation>
    <scope>NUCLEOTIDE SEQUENCE [LARGE SCALE GENOMIC DNA]</scope>
    <source>
        <strain evidence="1 2">MK-D1</strain>
    </source>
</reference>
<dbReference type="Proteomes" id="UP000321408">
    <property type="component" value="Chromosome"/>
</dbReference>
<sequence length="333" mass="38118">MAHYEEEEEIKRLGETIDRINELNEKTSDLIEDAKSYAPDAADVADDKLENAREKLDTAKEKLGNTWEILHDFKERARLAAEIYDEAQMSGNPQMDAKVEKARYTAERTKAKLEASIMKTLSSLDKAKNASEKANSRANIAAIKSNAAESREKGKKVRINFTLPDDMKQSWKGLADDLNISISQMIRTAMDSFEKNIDNLGELGELGDFHIEKKKKKKGKFNDLEQRIERWGDKLEKKFEQKYEKSGQEGVKFSEENKEKLKKRLTGFIKINQNIPVDKFAQILNCSIAQAENLIYELAAEGIEGFMEKGVFRYESSTEEVISELFKILDREE</sequence>
<gene>
    <name evidence="1" type="ORF">DSAG12_01951</name>
</gene>
<protein>
    <submittedName>
        <fullName evidence="1">Uncharacterized protein</fullName>
    </submittedName>
</protein>
<evidence type="ECO:0000313" key="1">
    <source>
        <dbReference type="EMBL" id="QEE16122.1"/>
    </source>
</evidence>